<dbReference type="Gene3D" id="3.30.1490.20">
    <property type="entry name" value="ATP-grasp fold, A domain"/>
    <property type="match status" value="1"/>
</dbReference>
<evidence type="ECO:0000256" key="5">
    <source>
        <dbReference type="ARBA" id="ARBA00022840"/>
    </source>
</evidence>
<dbReference type="Proteomes" id="UP000313312">
    <property type="component" value="Unassembled WGS sequence"/>
</dbReference>
<dbReference type="Pfam" id="PF22660">
    <property type="entry name" value="RS_preATP-grasp-like"/>
    <property type="match status" value="1"/>
</dbReference>
<dbReference type="RefSeq" id="WP_103451006.1">
    <property type="nucleotide sequence ID" value="NZ_JARBEV010000008.1"/>
</dbReference>
<evidence type="ECO:0000313" key="11">
    <source>
        <dbReference type="Proteomes" id="UP000313312"/>
    </source>
</evidence>
<dbReference type="InterPro" id="IPR013815">
    <property type="entry name" value="ATP_grasp_subdomain_1"/>
</dbReference>
<evidence type="ECO:0000256" key="8">
    <source>
        <dbReference type="PROSITE-ProRule" id="PRU00409"/>
    </source>
</evidence>
<dbReference type="InterPro" id="IPR003135">
    <property type="entry name" value="ATP-grasp_carboxylate-amine"/>
</dbReference>
<evidence type="ECO:0000259" key="9">
    <source>
        <dbReference type="PROSITE" id="PS50975"/>
    </source>
</evidence>
<evidence type="ECO:0000256" key="1">
    <source>
        <dbReference type="ARBA" id="ARBA00001936"/>
    </source>
</evidence>
<dbReference type="GO" id="GO:0005524">
    <property type="term" value="F:ATP binding"/>
    <property type="evidence" value="ECO:0007669"/>
    <property type="project" value="UniProtKB-UniRule"/>
</dbReference>
<dbReference type="SUPFAM" id="SSF56059">
    <property type="entry name" value="Glutathione synthetase ATP-binding domain-like"/>
    <property type="match status" value="1"/>
</dbReference>
<dbReference type="AlphaFoldDB" id="A0A5C4TJ69"/>
<evidence type="ECO:0000256" key="4">
    <source>
        <dbReference type="ARBA" id="ARBA00022755"/>
    </source>
</evidence>
<evidence type="ECO:0000256" key="3">
    <source>
        <dbReference type="ARBA" id="ARBA00022741"/>
    </source>
</evidence>
<evidence type="ECO:0000256" key="7">
    <source>
        <dbReference type="ARBA" id="ARBA00025704"/>
    </source>
</evidence>
<evidence type="ECO:0000256" key="2">
    <source>
        <dbReference type="ARBA" id="ARBA00001946"/>
    </source>
</evidence>
<accession>A0A5C4TJ69</accession>
<dbReference type="PANTHER" id="PTHR11609:SF5">
    <property type="entry name" value="PHOSPHORIBOSYLAMINOIMIDAZOLE CARBOXYLASE"/>
    <property type="match status" value="1"/>
</dbReference>
<dbReference type="EMBL" id="QFCR01000006">
    <property type="protein sequence ID" value="TNK90625.1"/>
    <property type="molecule type" value="Genomic_DNA"/>
</dbReference>
<protein>
    <submittedName>
        <fullName evidence="10">ATP-grasp domain-containing protein</fullName>
    </submittedName>
</protein>
<dbReference type="Gene3D" id="3.30.470.20">
    <property type="entry name" value="ATP-grasp fold, B domain"/>
    <property type="match status" value="1"/>
</dbReference>
<evidence type="ECO:0000313" key="10">
    <source>
        <dbReference type="EMBL" id="TNK90625.1"/>
    </source>
</evidence>
<feature type="domain" description="ATP-grasp" evidence="9">
    <location>
        <begin position="112"/>
        <end position="299"/>
    </location>
</feature>
<dbReference type="GO" id="GO:0046872">
    <property type="term" value="F:metal ion binding"/>
    <property type="evidence" value="ECO:0007669"/>
    <property type="project" value="InterPro"/>
</dbReference>
<dbReference type="InterPro" id="IPR011761">
    <property type="entry name" value="ATP-grasp"/>
</dbReference>
<dbReference type="Pfam" id="PF02222">
    <property type="entry name" value="ATP-grasp"/>
    <property type="match status" value="1"/>
</dbReference>
<organism evidence="10 11">
    <name type="scientific">Fructilactobacillus sanfranciscensis</name>
    <name type="common">Lactobacillus sanfranciscensis</name>
    <dbReference type="NCBI Taxonomy" id="1625"/>
    <lineage>
        <taxon>Bacteria</taxon>
        <taxon>Bacillati</taxon>
        <taxon>Bacillota</taxon>
        <taxon>Bacilli</taxon>
        <taxon>Lactobacillales</taxon>
        <taxon>Lactobacillaceae</taxon>
        <taxon>Fructilactobacillus</taxon>
    </lineage>
</organism>
<proteinExistence type="predicted"/>
<gene>
    <name evidence="10" type="ORF">DID87_02885</name>
</gene>
<dbReference type="InterPro" id="IPR016185">
    <property type="entry name" value="PreATP-grasp_dom_sf"/>
</dbReference>
<reference evidence="10 11" key="1">
    <citation type="submission" date="2018-05" db="EMBL/GenBank/DDBJ databases">
        <title>Lactobacillus sanfranciscensis Ah4 draft denome sequence.</title>
        <authorList>
            <person name="Zhang G."/>
        </authorList>
    </citation>
    <scope>NUCLEOTIDE SEQUENCE [LARGE SCALE GENOMIC DNA]</scope>
    <source>
        <strain evidence="10 11">Ah4</strain>
    </source>
</reference>
<dbReference type="PROSITE" id="PS50975">
    <property type="entry name" value="ATP_GRASP"/>
    <property type="match status" value="1"/>
</dbReference>
<sequence>MNTNLLNPGATLGVIGDNLNGCQIAKEAKSLGLNVGVLTTLSESKIKQYADFIVVGSFNDRSVLKDFAEHCDVVTYATDSIDFASLKYMAQFTKVPQGTDLLEIVQDRALEHAFFDQLNVNSVPYMTVVGIDDLYQASDSIGYPAVLKPILKTGTQQQEFKIGTKNEIDLTKPLFGHGTFILESDINYLHKFSVIATRDQNGKLVQFPVLEYHGAENGTKVVINSEFTDMKDALAEMKRITNEVAKNINYVGTFELSFGFDKNETLYVCGIRPTTTSFGFIFNLGMNINQYREHLRALSNLPLPEVQKYTDVILKSFIPEQLPAILKARASEPDWQLNFEHQCILIPTDTVIKTEASFNQYNL</sequence>
<dbReference type="Gene3D" id="3.40.50.20">
    <property type="match status" value="1"/>
</dbReference>
<keyword evidence="4" id="KW-0658">Purine biosynthesis</keyword>
<keyword evidence="5 8" id="KW-0067">ATP-binding</keyword>
<dbReference type="InterPro" id="IPR054350">
    <property type="entry name" value="PurT/PurK_preATP-grasp"/>
</dbReference>
<keyword evidence="6" id="KW-0464">Manganese</keyword>
<comment type="pathway">
    <text evidence="7">Purine metabolism.</text>
</comment>
<evidence type="ECO:0000256" key="6">
    <source>
        <dbReference type="ARBA" id="ARBA00023211"/>
    </source>
</evidence>
<dbReference type="GO" id="GO:0005829">
    <property type="term" value="C:cytosol"/>
    <property type="evidence" value="ECO:0007669"/>
    <property type="project" value="TreeGrafter"/>
</dbReference>
<dbReference type="PANTHER" id="PTHR11609">
    <property type="entry name" value="PURINE BIOSYNTHESIS PROTEIN 6/7, PUR6/7"/>
    <property type="match status" value="1"/>
</dbReference>
<keyword evidence="3 8" id="KW-0547">Nucleotide-binding</keyword>
<name>A0A5C4TJ69_FRUSA</name>
<dbReference type="GO" id="GO:0006164">
    <property type="term" value="P:purine nucleotide biosynthetic process"/>
    <property type="evidence" value="ECO:0007669"/>
    <property type="project" value="UniProtKB-KW"/>
</dbReference>
<comment type="cofactor">
    <cofactor evidence="1">
        <name>Mn(2+)</name>
        <dbReference type="ChEBI" id="CHEBI:29035"/>
    </cofactor>
</comment>
<comment type="cofactor">
    <cofactor evidence="2">
        <name>Mg(2+)</name>
        <dbReference type="ChEBI" id="CHEBI:18420"/>
    </cofactor>
</comment>
<comment type="caution">
    <text evidence="10">The sequence shown here is derived from an EMBL/GenBank/DDBJ whole genome shotgun (WGS) entry which is preliminary data.</text>
</comment>
<dbReference type="SUPFAM" id="SSF52440">
    <property type="entry name" value="PreATP-grasp domain"/>
    <property type="match status" value="1"/>
</dbReference>